<protein>
    <submittedName>
        <fullName evidence="1">Uncharacterized protein</fullName>
    </submittedName>
</protein>
<sequence length="59" mass="6587">MLPKRNSRADVKAFSTTYRSRLSAGRHPYIHPLVPHFLADGILVGCPSRPSRVAQRLST</sequence>
<evidence type="ECO:0000313" key="1">
    <source>
        <dbReference type="EMBL" id="KAH7435230.1"/>
    </source>
</evidence>
<evidence type="ECO:0000313" key="2">
    <source>
        <dbReference type="Proteomes" id="UP000825935"/>
    </source>
</evidence>
<reference evidence="1" key="1">
    <citation type="submission" date="2021-08" db="EMBL/GenBank/DDBJ databases">
        <title>WGS assembly of Ceratopteris richardii.</title>
        <authorList>
            <person name="Marchant D.B."/>
            <person name="Chen G."/>
            <person name="Jenkins J."/>
            <person name="Shu S."/>
            <person name="Leebens-Mack J."/>
            <person name="Grimwood J."/>
            <person name="Schmutz J."/>
            <person name="Soltis P."/>
            <person name="Soltis D."/>
            <person name="Chen Z.-H."/>
        </authorList>
    </citation>
    <scope>NUCLEOTIDE SEQUENCE</scope>
    <source>
        <strain evidence="1">Whitten #5841</strain>
        <tissue evidence="1">Leaf</tissue>
    </source>
</reference>
<accession>A0A8T2UKZ8</accession>
<organism evidence="1 2">
    <name type="scientific">Ceratopteris richardii</name>
    <name type="common">Triangle waterfern</name>
    <dbReference type="NCBI Taxonomy" id="49495"/>
    <lineage>
        <taxon>Eukaryota</taxon>
        <taxon>Viridiplantae</taxon>
        <taxon>Streptophyta</taxon>
        <taxon>Embryophyta</taxon>
        <taxon>Tracheophyta</taxon>
        <taxon>Polypodiopsida</taxon>
        <taxon>Polypodiidae</taxon>
        <taxon>Polypodiales</taxon>
        <taxon>Pteridineae</taxon>
        <taxon>Pteridaceae</taxon>
        <taxon>Parkerioideae</taxon>
        <taxon>Ceratopteris</taxon>
    </lineage>
</organism>
<dbReference type="Proteomes" id="UP000825935">
    <property type="component" value="Chromosome 6"/>
</dbReference>
<name>A0A8T2UKZ8_CERRI</name>
<dbReference type="EMBL" id="CM035411">
    <property type="protein sequence ID" value="KAH7435230.1"/>
    <property type="molecule type" value="Genomic_DNA"/>
</dbReference>
<proteinExistence type="predicted"/>
<comment type="caution">
    <text evidence="1">The sequence shown here is derived from an EMBL/GenBank/DDBJ whole genome shotgun (WGS) entry which is preliminary data.</text>
</comment>
<keyword evidence="2" id="KW-1185">Reference proteome</keyword>
<dbReference type="AlphaFoldDB" id="A0A8T2UKZ8"/>
<gene>
    <name evidence="1" type="ORF">KP509_06G055200</name>
</gene>